<dbReference type="GO" id="GO:0016798">
    <property type="term" value="F:hydrolase activity, acting on glycosyl bonds"/>
    <property type="evidence" value="ECO:0007669"/>
    <property type="project" value="UniProtKB-KW"/>
</dbReference>
<evidence type="ECO:0000256" key="1">
    <source>
        <dbReference type="SAM" id="SignalP"/>
    </source>
</evidence>
<protein>
    <submittedName>
        <fullName evidence="4">Putative glycosidase Rv0584</fullName>
    </submittedName>
</protein>
<dbReference type="STRING" id="1108050.A0A0B7FT02"/>
<proteinExistence type="predicted"/>
<dbReference type="Gene3D" id="1.20.1610.10">
    <property type="entry name" value="alpha-1,2-mannosidases domains"/>
    <property type="match status" value="1"/>
</dbReference>
<dbReference type="PANTHER" id="PTHR12143:SF25">
    <property type="entry name" value="FAMILY PROTEIN, PUTATIVE (AFU_ORTHOLOGUE AFUA_1G10790)-RELATED"/>
    <property type="match status" value="1"/>
</dbReference>
<dbReference type="GO" id="GO:0005975">
    <property type="term" value="P:carbohydrate metabolic process"/>
    <property type="evidence" value="ECO:0007669"/>
    <property type="project" value="InterPro"/>
</dbReference>
<dbReference type="GO" id="GO:0005634">
    <property type="term" value="C:nucleus"/>
    <property type="evidence" value="ECO:0007669"/>
    <property type="project" value="TreeGrafter"/>
</dbReference>
<dbReference type="InterPro" id="IPR050883">
    <property type="entry name" value="PNGase"/>
</dbReference>
<feature type="chain" id="PRO_5002130867" evidence="1">
    <location>
        <begin position="20"/>
        <end position="792"/>
    </location>
</feature>
<sequence>MRLGRIGLYALALAYPIVGQPSEADDLASKVNLFIGTTSKGVASGHVFPGATIPHGMIKAGLDTDSPDRHAGYDRNISYNATGFSQLHDTGTGGGYPLSNFKIWPFASCKRFGECPTSIAGRRLKRQALKDGSLPDIAEPGYFATNLVSGVHVELTASRRAALHRYTFPENSKQPRILVDITNDGQQSATNPFTVIDPSTGRTKGGASFAASFGPGRYNAYVCVDVRGDGFNTNVTEYGVWQGNSAVQHSVQLSQLYLGATNEAGSLVTYTPSTGKNTTLLVRVGVSFISADKACASAEEEIPDFDFGRVRSESRAKWNDLLGRVRVDETKVDKNTTALLYSSIYRTAIVPANYTGDNPHWTSSSPYFDSYYCNWDSYRTLYPWYAMTDPRTFAEIVEAQIDIWRNEGWLPECRGATVQHYIQGGSNADPILAEYYVKWGSRSSELGVSNDDLYSALVTNAEKQPDNWNLQGRQTEVWKQYGYVPADIWEPSGANTKQASRSVEYAFGDFCISQVAKGLNKTEDHQKYTKRASNFLNSWDDTVSIDGHTGFIQNRFQNGTFNFTDPRHCSIHDPLESTCYLNAINTDGFYESSPIVYSQYVPHDTAKLIELQGGKDKFVKRLDWIFEEGYFDVSNEPSQQMPFMYHYADQPAKSTKRSREVISKFYNLTDTGIPGNDDSGAMASYAAFYLVGLYPLPATRQILLSSPWFPTINITNAFTNTTTTINAINFKGNNQDGVYVQNVTVNGQPWKSRCWLDWDVFEQGGVVDLVLGEDEGLGCGDVPASLSTGGYA</sequence>
<dbReference type="Gene3D" id="3.30.2080.10">
    <property type="entry name" value="GH92 mannosidase domain"/>
    <property type="match status" value="1"/>
</dbReference>
<dbReference type="OrthoDB" id="449263at2759"/>
<dbReference type="InterPro" id="IPR012939">
    <property type="entry name" value="Glyco_hydro_92"/>
</dbReference>
<dbReference type="InterPro" id="IPR041371">
    <property type="entry name" value="GH92_N"/>
</dbReference>
<dbReference type="Proteomes" id="UP000059188">
    <property type="component" value="Unassembled WGS sequence"/>
</dbReference>
<dbReference type="NCBIfam" id="TIGR01180">
    <property type="entry name" value="aman2_put"/>
    <property type="match status" value="1"/>
</dbReference>
<name>A0A0B7FT02_THACB</name>
<dbReference type="AlphaFoldDB" id="A0A0B7FT02"/>
<evidence type="ECO:0000259" key="2">
    <source>
        <dbReference type="Pfam" id="PF07971"/>
    </source>
</evidence>
<feature type="signal peptide" evidence="1">
    <location>
        <begin position="1"/>
        <end position="19"/>
    </location>
</feature>
<reference evidence="4 5" key="1">
    <citation type="submission" date="2014-11" db="EMBL/GenBank/DDBJ databases">
        <authorList>
            <person name="Wibberg Daniel"/>
        </authorList>
    </citation>
    <scope>NUCLEOTIDE SEQUENCE [LARGE SCALE GENOMIC DNA]</scope>
    <source>
        <strain evidence="4">Rhizoctonia solani AG1-IB 7/3/14</strain>
    </source>
</reference>
<evidence type="ECO:0000313" key="4">
    <source>
        <dbReference type="EMBL" id="CEL59327.1"/>
    </source>
</evidence>
<feature type="domain" description="Glycosyl hydrolase family 92 N-terminal" evidence="3">
    <location>
        <begin position="31"/>
        <end position="287"/>
    </location>
</feature>
<dbReference type="Pfam" id="PF07971">
    <property type="entry name" value="Glyco_hydro_92"/>
    <property type="match status" value="1"/>
</dbReference>
<dbReference type="InterPro" id="IPR005887">
    <property type="entry name" value="GH92_a_mannosidase_put"/>
</dbReference>
<keyword evidence="4" id="KW-0326">Glycosidase</keyword>
<evidence type="ECO:0000259" key="3">
    <source>
        <dbReference type="Pfam" id="PF17678"/>
    </source>
</evidence>
<dbReference type="Gene3D" id="1.20.1050.60">
    <property type="entry name" value="alpha-1,2-mannosidase"/>
    <property type="match status" value="1"/>
</dbReference>
<dbReference type="Gene3D" id="2.70.98.10">
    <property type="match status" value="1"/>
</dbReference>
<keyword evidence="4" id="KW-0378">Hydrolase</keyword>
<dbReference type="PANTHER" id="PTHR12143">
    <property type="entry name" value="PEPTIDE N-GLYCANASE PNGASE -RELATED"/>
    <property type="match status" value="1"/>
</dbReference>
<organism evidence="4 5">
    <name type="scientific">Thanatephorus cucumeris (strain AG1-IB / isolate 7/3/14)</name>
    <name type="common">Lettuce bottom rot fungus</name>
    <name type="synonym">Rhizoctonia solani</name>
    <dbReference type="NCBI Taxonomy" id="1108050"/>
    <lineage>
        <taxon>Eukaryota</taxon>
        <taxon>Fungi</taxon>
        <taxon>Dikarya</taxon>
        <taxon>Basidiomycota</taxon>
        <taxon>Agaricomycotina</taxon>
        <taxon>Agaricomycetes</taxon>
        <taxon>Cantharellales</taxon>
        <taxon>Ceratobasidiaceae</taxon>
        <taxon>Rhizoctonia</taxon>
        <taxon>Rhizoctonia solani AG-1</taxon>
    </lineage>
</organism>
<dbReference type="Pfam" id="PF17678">
    <property type="entry name" value="Glyco_hydro_92N"/>
    <property type="match status" value="1"/>
</dbReference>
<keyword evidence="5" id="KW-1185">Reference proteome</keyword>
<evidence type="ECO:0000313" key="5">
    <source>
        <dbReference type="Proteomes" id="UP000059188"/>
    </source>
</evidence>
<dbReference type="GO" id="GO:0006516">
    <property type="term" value="P:glycoprotein catabolic process"/>
    <property type="evidence" value="ECO:0007669"/>
    <property type="project" value="TreeGrafter"/>
</dbReference>
<keyword evidence="1" id="KW-0732">Signal</keyword>
<gene>
    <name evidence="4" type="ORF">RSOLAG1IB_03260</name>
</gene>
<dbReference type="GO" id="GO:0000224">
    <property type="term" value="F:peptide-N4-(N-acetyl-beta-glucosaminyl)asparagine amidase activity"/>
    <property type="evidence" value="ECO:0007669"/>
    <property type="project" value="TreeGrafter"/>
</dbReference>
<dbReference type="InterPro" id="IPR014718">
    <property type="entry name" value="GH-type_carb-bd"/>
</dbReference>
<dbReference type="SUPFAM" id="SSF48208">
    <property type="entry name" value="Six-hairpin glycosidases"/>
    <property type="match status" value="1"/>
</dbReference>
<dbReference type="GO" id="GO:0005829">
    <property type="term" value="C:cytosol"/>
    <property type="evidence" value="ECO:0007669"/>
    <property type="project" value="TreeGrafter"/>
</dbReference>
<feature type="domain" description="Glycosyl hydrolase family 92" evidence="2">
    <location>
        <begin position="293"/>
        <end position="772"/>
    </location>
</feature>
<dbReference type="InterPro" id="IPR008928">
    <property type="entry name" value="6-hairpin_glycosidase_sf"/>
</dbReference>
<dbReference type="EMBL" id="LN679103">
    <property type="protein sequence ID" value="CEL59327.1"/>
    <property type="molecule type" value="Genomic_DNA"/>
</dbReference>
<dbReference type="GO" id="GO:0030246">
    <property type="term" value="F:carbohydrate binding"/>
    <property type="evidence" value="ECO:0007669"/>
    <property type="project" value="InterPro"/>
</dbReference>
<accession>A0A0B7FT02</accession>